<evidence type="ECO:0000256" key="1">
    <source>
        <dbReference type="ARBA" id="ARBA00004651"/>
    </source>
</evidence>
<comment type="subcellular location">
    <subcellularLocation>
        <location evidence="1">Cell membrane</location>
        <topology evidence="1">Multi-pass membrane protein</topology>
    </subcellularLocation>
</comment>
<feature type="chain" id="PRO_5045733210" evidence="8">
    <location>
        <begin position="21"/>
        <end position="340"/>
    </location>
</feature>
<feature type="transmembrane region" description="Helical" evidence="7">
    <location>
        <begin position="298"/>
        <end position="320"/>
    </location>
</feature>
<feature type="transmembrane region" description="Helical" evidence="7">
    <location>
        <begin position="264"/>
        <end position="286"/>
    </location>
</feature>
<evidence type="ECO:0000256" key="2">
    <source>
        <dbReference type="ARBA" id="ARBA00022475"/>
    </source>
</evidence>
<evidence type="ECO:0000256" key="4">
    <source>
        <dbReference type="ARBA" id="ARBA00022989"/>
    </source>
</evidence>
<keyword evidence="10" id="KW-1185">Reference proteome</keyword>
<keyword evidence="8" id="KW-0732">Signal</keyword>
<evidence type="ECO:0000313" key="9">
    <source>
        <dbReference type="EMBL" id="MFD1912997.1"/>
    </source>
</evidence>
<name>A0ABW4S8T3_9RHOB</name>
<dbReference type="EMBL" id="JBHUGH010000009">
    <property type="protein sequence ID" value="MFD1912997.1"/>
    <property type="molecule type" value="Genomic_DNA"/>
</dbReference>
<gene>
    <name evidence="9" type="ORF">ACFSGJ_12315</name>
</gene>
<keyword evidence="4 7" id="KW-1133">Transmembrane helix</keyword>
<evidence type="ECO:0000256" key="6">
    <source>
        <dbReference type="SAM" id="MobiDB-lite"/>
    </source>
</evidence>
<dbReference type="Proteomes" id="UP001597353">
    <property type="component" value="Unassembled WGS sequence"/>
</dbReference>
<organism evidence="9 10">
    <name type="scientific">Halodurantibacterium flavum</name>
    <dbReference type="NCBI Taxonomy" id="1382802"/>
    <lineage>
        <taxon>Bacteria</taxon>
        <taxon>Pseudomonadati</taxon>
        <taxon>Pseudomonadota</taxon>
        <taxon>Alphaproteobacteria</taxon>
        <taxon>Rhodobacterales</taxon>
        <taxon>Paracoccaceae</taxon>
        <taxon>Halodurantibacterium</taxon>
    </lineage>
</organism>
<feature type="signal peptide" evidence="8">
    <location>
        <begin position="1"/>
        <end position="20"/>
    </location>
</feature>
<evidence type="ECO:0000313" key="10">
    <source>
        <dbReference type="Proteomes" id="UP001597353"/>
    </source>
</evidence>
<keyword evidence="5 7" id="KW-0472">Membrane</keyword>
<accession>A0ABW4S8T3</accession>
<protein>
    <submittedName>
        <fullName evidence="9">YihY/virulence factor BrkB family protein</fullName>
    </submittedName>
</protein>
<evidence type="ECO:0000256" key="3">
    <source>
        <dbReference type="ARBA" id="ARBA00022692"/>
    </source>
</evidence>
<evidence type="ECO:0000256" key="7">
    <source>
        <dbReference type="SAM" id="Phobius"/>
    </source>
</evidence>
<dbReference type="PIRSF" id="PIRSF035875">
    <property type="entry name" value="RNase_BN"/>
    <property type="match status" value="1"/>
</dbReference>
<dbReference type="Pfam" id="PF03631">
    <property type="entry name" value="Virul_fac_BrkB"/>
    <property type="match status" value="1"/>
</dbReference>
<feature type="transmembrane region" description="Helical" evidence="7">
    <location>
        <begin position="232"/>
        <end position="252"/>
    </location>
</feature>
<dbReference type="NCBIfam" id="TIGR00765">
    <property type="entry name" value="yihY_not_rbn"/>
    <property type="match status" value="1"/>
</dbReference>
<dbReference type="RefSeq" id="WP_390262102.1">
    <property type="nucleotide sequence ID" value="NZ_JBHUGH010000009.1"/>
</dbReference>
<proteinExistence type="predicted"/>
<feature type="transmembrane region" description="Helical" evidence="7">
    <location>
        <begin position="78"/>
        <end position="107"/>
    </location>
</feature>
<dbReference type="PANTHER" id="PTHR30213:SF0">
    <property type="entry name" value="UPF0761 MEMBRANE PROTEIN YIHY"/>
    <property type="match status" value="1"/>
</dbReference>
<feature type="region of interest" description="Disordered" evidence="6">
    <location>
        <begin position="26"/>
        <end position="46"/>
    </location>
</feature>
<dbReference type="PANTHER" id="PTHR30213">
    <property type="entry name" value="INNER MEMBRANE PROTEIN YHJD"/>
    <property type="match status" value="1"/>
</dbReference>
<evidence type="ECO:0000256" key="8">
    <source>
        <dbReference type="SAM" id="SignalP"/>
    </source>
</evidence>
<dbReference type="InterPro" id="IPR017039">
    <property type="entry name" value="Virul_fac_BrkB"/>
</dbReference>
<keyword evidence="3 7" id="KW-0812">Transmembrane</keyword>
<evidence type="ECO:0000256" key="5">
    <source>
        <dbReference type="ARBA" id="ARBA00023136"/>
    </source>
</evidence>
<comment type="caution">
    <text evidence="9">The sequence shown here is derived from an EMBL/GenBank/DDBJ whole genome shotgun (WGS) entry which is preliminary data.</text>
</comment>
<feature type="transmembrane region" description="Helical" evidence="7">
    <location>
        <begin position="193"/>
        <end position="220"/>
    </location>
</feature>
<sequence>MKVRTVGAALAAVGAGVAFALGSGRTSDRGMSGTPVPHPGQGAEIPGVPPLRAPRQIPLRGWKAVVMRTYGQLSADNVMLVAAGVTFYVLLALFPALTALVSIYGLLADPGRVVAQVEAMRGLLPPEVLDLLSGQMERIVAQPRGQLGFGFAAGLGVALWSANNGMKAIFEAMNIAYNTRESRSFLRLTATSLVFTLGAIFFVILLILAILVVPALIALLDPGNAGGAVFALARWPALFLIGIAVIMVIYRYGPDRPAPPWRWVLPGAAMATILWLCTSLGFSWYVSNFDSYNETYGSLGAVIAFMVWIWVSATIVILGAELNAEAEREGHRSVSSMPQS</sequence>
<keyword evidence="2" id="KW-1003">Cell membrane</keyword>
<reference evidence="10" key="1">
    <citation type="journal article" date="2019" name="Int. J. Syst. Evol. Microbiol.">
        <title>The Global Catalogue of Microorganisms (GCM) 10K type strain sequencing project: providing services to taxonomists for standard genome sequencing and annotation.</title>
        <authorList>
            <consortium name="The Broad Institute Genomics Platform"/>
            <consortium name="The Broad Institute Genome Sequencing Center for Infectious Disease"/>
            <person name="Wu L."/>
            <person name="Ma J."/>
        </authorList>
    </citation>
    <scope>NUCLEOTIDE SEQUENCE [LARGE SCALE GENOMIC DNA]</scope>
    <source>
        <strain evidence="10">CGMCC 4.7242</strain>
    </source>
</reference>